<dbReference type="EMBL" id="JH921430">
    <property type="protein sequence ID" value="EKD19722.1"/>
    <property type="molecule type" value="Genomic_DNA"/>
</dbReference>
<dbReference type="Proteomes" id="UP000006753">
    <property type="component" value="Unassembled WGS sequence"/>
</dbReference>
<dbReference type="Pfam" id="PF00271">
    <property type="entry name" value="Helicase_C"/>
    <property type="match status" value="1"/>
</dbReference>
<protein>
    <submittedName>
        <fullName evidence="12">SNF2 family domain-containing protein</fullName>
    </submittedName>
</protein>
<evidence type="ECO:0000256" key="8">
    <source>
        <dbReference type="SAM" id="MobiDB-lite"/>
    </source>
</evidence>
<proteinExistence type="predicted"/>
<dbReference type="AlphaFoldDB" id="K1X3Z1"/>
<dbReference type="PROSITE" id="PS00518">
    <property type="entry name" value="ZF_RING_1"/>
    <property type="match status" value="1"/>
</dbReference>
<evidence type="ECO:0000256" key="2">
    <source>
        <dbReference type="ARBA" id="ARBA00022741"/>
    </source>
</evidence>
<name>K1X3Z1_MARBU</name>
<feature type="region of interest" description="Disordered" evidence="8">
    <location>
        <begin position="1"/>
        <end position="57"/>
    </location>
</feature>
<feature type="compositionally biased region" description="Basic and acidic residues" evidence="8">
    <location>
        <begin position="183"/>
        <end position="195"/>
    </location>
</feature>
<feature type="domain" description="Helicase C-terminal" evidence="11">
    <location>
        <begin position="1024"/>
        <end position="1194"/>
    </location>
</feature>
<feature type="compositionally biased region" description="Polar residues" evidence="8">
    <location>
        <begin position="26"/>
        <end position="39"/>
    </location>
</feature>
<evidence type="ECO:0000256" key="4">
    <source>
        <dbReference type="ARBA" id="ARBA00022801"/>
    </source>
</evidence>
<evidence type="ECO:0000256" key="7">
    <source>
        <dbReference type="PROSITE-ProRule" id="PRU00175"/>
    </source>
</evidence>
<evidence type="ECO:0000259" key="10">
    <source>
        <dbReference type="PROSITE" id="PS51192"/>
    </source>
</evidence>
<evidence type="ECO:0000256" key="5">
    <source>
        <dbReference type="ARBA" id="ARBA00022833"/>
    </source>
</evidence>
<dbReference type="KEGG" id="mbe:MBM_01674"/>
<feature type="region of interest" description="Disordered" evidence="8">
    <location>
        <begin position="124"/>
        <end position="147"/>
    </location>
</feature>
<dbReference type="OrthoDB" id="448448at2759"/>
<dbReference type="InParanoid" id="K1X3Z1"/>
<feature type="region of interest" description="Disordered" evidence="8">
    <location>
        <begin position="73"/>
        <end position="96"/>
    </location>
</feature>
<gene>
    <name evidence="12" type="ORF">MBM_01674</name>
</gene>
<organism evidence="12 13">
    <name type="scientific">Marssonina brunnea f. sp. multigermtubi (strain MB_m1)</name>
    <name type="common">Marssonina leaf spot fungus</name>
    <dbReference type="NCBI Taxonomy" id="1072389"/>
    <lineage>
        <taxon>Eukaryota</taxon>
        <taxon>Fungi</taxon>
        <taxon>Dikarya</taxon>
        <taxon>Ascomycota</taxon>
        <taxon>Pezizomycotina</taxon>
        <taxon>Leotiomycetes</taxon>
        <taxon>Helotiales</taxon>
        <taxon>Drepanopezizaceae</taxon>
        <taxon>Drepanopeziza</taxon>
    </lineage>
</organism>
<dbReference type="InterPro" id="IPR014001">
    <property type="entry name" value="Helicase_ATP-bd"/>
</dbReference>
<dbReference type="CDD" id="cd18793">
    <property type="entry name" value="SF2_C_SNF"/>
    <property type="match status" value="1"/>
</dbReference>
<evidence type="ECO:0000313" key="13">
    <source>
        <dbReference type="Proteomes" id="UP000006753"/>
    </source>
</evidence>
<keyword evidence="5" id="KW-0862">Zinc</keyword>
<dbReference type="InterPro" id="IPR050628">
    <property type="entry name" value="SNF2_RAD54_helicase_TF"/>
</dbReference>
<dbReference type="Gene3D" id="3.40.50.10810">
    <property type="entry name" value="Tandem AAA-ATPase domain"/>
    <property type="match status" value="1"/>
</dbReference>
<feature type="domain" description="Helicase ATP-binding" evidence="10">
    <location>
        <begin position="541"/>
        <end position="752"/>
    </location>
</feature>
<dbReference type="PANTHER" id="PTHR45626">
    <property type="entry name" value="TRANSCRIPTION TERMINATION FACTOR 2-RELATED"/>
    <property type="match status" value="1"/>
</dbReference>
<dbReference type="InterPro" id="IPR027417">
    <property type="entry name" value="P-loop_NTPase"/>
</dbReference>
<dbReference type="SUPFAM" id="SSF57850">
    <property type="entry name" value="RING/U-box"/>
    <property type="match status" value="1"/>
</dbReference>
<dbReference type="GO" id="GO:0008270">
    <property type="term" value="F:zinc ion binding"/>
    <property type="evidence" value="ECO:0007669"/>
    <property type="project" value="UniProtKB-KW"/>
</dbReference>
<feature type="domain" description="RING-type" evidence="9">
    <location>
        <begin position="916"/>
        <end position="977"/>
    </location>
</feature>
<dbReference type="PROSITE" id="PS51192">
    <property type="entry name" value="HELICASE_ATP_BIND_1"/>
    <property type="match status" value="1"/>
</dbReference>
<dbReference type="STRING" id="1072389.K1X3Z1"/>
<feature type="compositionally biased region" description="Polar residues" evidence="8">
    <location>
        <begin position="79"/>
        <end position="96"/>
    </location>
</feature>
<dbReference type="PROSITE" id="PS51194">
    <property type="entry name" value="HELICASE_CTER"/>
    <property type="match status" value="1"/>
</dbReference>
<evidence type="ECO:0000256" key="6">
    <source>
        <dbReference type="ARBA" id="ARBA00022840"/>
    </source>
</evidence>
<evidence type="ECO:0000259" key="9">
    <source>
        <dbReference type="PROSITE" id="PS50089"/>
    </source>
</evidence>
<evidence type="ECO:0000256" key="1">
    <source>
        <dbReference type="ARBA" id="ARBA00022723"/>
    </source>
</evidence>
<dbReference type="GO" id="GO:0006281">
    <property type="term" value="P:DNA repair"/>
    <property type="evidence" value="ECO:0007669"/>
    <property type="project" value="TreeGrafter"/>
</dbReference>
<keyword evidence="1" id="KW-0479">Metal-binding</keyword>
<dbReference type="CDD" id="cd18008">
    <property type="entry name" value="DEXDc_SHPRH-like"/>
    <property type="match status" value="1"/>
</dbReference>
<dbReference type="eggNOG" id="KOG1001">
    <property type="taxonomic scope" value="Eukaryota"/>
</dbReference>
<dbReference type="SUPFAM" id="SSF52540">
    <property type="entry name" value="P-loop containing nucleoside triphosphate hydrolases"/>
    <property type="match status" value="2"/>
</dbReference>
<dbReference type="SMART" id="SM00487">
    <property type="entry name" value="DEXDc"/>
    <property type="match status" value="1"/>
</dbReference>
<dbReference type="GO" id="GO:0008094">
    <property type="term" value="F:ATP-dependent activity, acting on DNA"/>
    <property type="evidence" value="ECO:0007669"/>
    <property type="project" value="TreeGrafter"/>
</dbReference>
<dbReference type="InterPro" id="IPR038718">
    <property type="entry name" value="SNF2-like_sf"/>
</dbReference>
<dbReference type="GO" id="GO:0016787">
    <property type="term" value="F:hydrolase activity"/>
    <property type="evidence" value="ECO:0007669"/>
    <property type="project" value="UniProtKB-KW"/>
</dbReference>
<dbReference type="Pfam" id="PF00176">
    <property type="entry name" value="SNF2-rel_dom"/>
    <property type="match status" value="1"/>
</dbReference>
<reference evidence="12 13" key="1">
    <citation type="journal article" date="2012" name="BMC Genomics">
        <title>Sequencing the genome of Marssonina brunnea reveals fungus-poplar co-evolution.</title>
        <authorList>
            <person name="Zhu S."/>
            <person name="Cao Y.-Z."/>
            <person name="Jiang C."/>
            <person name="Tan B.-Y."/>
            <person name="Wang Z."/>
            <person name="Feng S."/>
            <person name="Zhang L."/>
            <person name="Su X.-H."/>
            <person name="Brejova B."/>
            <person name="Vinar T."/>
            <person name="Xu M."/>
            <person name="Wang M.-X."/>
            <person name="Zhang S.-G."/>
            <person name="Huang M.-R."/>
            <person name="Wu R."/>
            <person name="Zhou Y."/>
        </authorList>
    </citation>
    <scope>NUCLEOTIDE SEQUENCE [LARGE SCALE GENOMIC DNA]</scope>
    <source>
        <strain evidence="12 13">MB_m1</strain>
    </source>
</reference>
<evidence type="ECO:0000256" key="3">
    <source>
        <dbReference type="ARBA" id="ARBA00022771"/>
    </source>
</evidence>
<dbReference type="PANTHER" id="PTHR45626:SF52">
    <property type="entry name" value="SINGLE-STRANDED DNA-DEPENDENT ATPASE (EUROFUNG)"/>
    <property type="match status" value="1"/>
</dbReference>
<evidence type="ECO:0000259" key="11">
    <source>
        <dbReference type="PROSITE" id="PS51194"/>
    </source>
</evidence>
<dbReference type="GO" id="GO:0005524">
    <property type="term" value="F:ATP binding"/>
    <property type="evidence" value="ECO:0007669"/>
    <property type="project" value="UniProtKB-KW"/>
</dbReference>
<dbReference type="SMART" id="SM00490">
    <property type="entry name" value="HELICc"/>
    <property type="match status" value="1"/>
</dbReference>
<feature type="region of interest" description="Disordered" evidence="8">
    <location>
        <begin position="178"/>
        <end position="207"/>
    </location>
</feature>
<keyword evidence="4" id="KW-0378">Hydrolase</keyword>
<dbReference type="GO" id="GO:0005634">
    <property type="term" value="C:nucleus"/>
    <property type="evidence" value="ECO:0007669"/>
    <property type="project" value="TreeGrafter"/>
</dbReference>
<dbReference type="HOGENOM" id="CLU_000315_2_7_1"/>
<feature type="compositionally biased region" description="Polar residues" evidence="8">
    <location>
        <begin position="1"/>
        <end position="17"/>
    </location>
</feature>
<dbReference type="PROSITE" id="PS50089">
    <property type="entry name" value="ZF_RING_2"/>
    <property type="match status" value="1"/>
</dbReference>
<dbReference type="InterPro" id="IPR017907">
    <property type="entry name" value="Znf_RING_CS"/>
</dbReference>
<keyword evidence="3 7" id="KW-0863">Zinc-finger</keyword>
<dbReference type="InterPro" id="IPR049730">
    <property type="entry name" value="SNF2/RAD54-like_C"/>
</dbReference>
<dbReference type="InterPro" id="IPR001841">
    <property type="entry name" value="Znf_RING"/>
</dbReference>
<evidence type="ECO:0000313" key="12">
    <source>
        <dbReference type="EMBL" id="EKD19722.1"/>
    </source>
</evidence>
<keyword evidence="13" id="KW-1185">Reference proteome</keyword>
<dbReference type="OMA" id="YYVFHGP"/>
<keyword evidence="6" id="KW-0067">ATP-binding</keyword>
<dbReference type="Gene3D" id="3.40.50.300">
    <property type="entry name" value="P-loop containing nucleotide triphosphate hydrolases"/>
    <property type="match status" value="1"/>
</dbReference>
<keyword evidence="2" id="KW-0547">Nucleotide-binding</keyword>
<dbReference type="InterPro" id="IPR000330">
    <property type="entry name" value="SNF2_N"/>
</dbReference>
<dbReference type="InterPro" id="IPR001650">
    <property type="entry name" value="Helicase_C-like"/>
</dbReference>
<sequence>MDFHGTSPSSGARQQATEPHLGQQPLMHTNMSPQRNSSTDGHDAHRTSNNLPMNARGLPALPMQQQYDPRALLDPRGFSSAQPRPVTNSFTSKPQHPQVQGFLFDSPSGSPQLYHEPYHAPLVSNDRSHQNGAGKINGNGNGNGSKAADYANKSQMNGGMGIMLDSVHKVMDRSMIPQKRRKVVDDRPESQRKAEFGGGQNSGPLGEYMREKRQEGRKEAMMKGTGPVTIDDEDEVEILKDSGDKEVCYGRGMHIPHKLLNSITRRFRASGHGKFTEILANMKSVENAEINCHRVPMPKAGSVTMSNDYWPQVKIVLRRRTGEAGNIIHAIDASRTIIGCLDTNTALGLAPIMDAKFQLRTDARILTRPKRNGDEAPGTETSRRYQIDLNLMGLKKYALNIGRHLSQKNIWLRTPLMLEAGVELHNPHVIQKPPQPPPRLYSSYGSRQQGPARTTEEIRNDILGMFDSLERSENLPEMEADARITTELLKHQKQGLYFMTNKEKARVFGADEKGNSSLWRLNISASGQRTYYNVITGQEERQSPPQVLGGILADMMGLGKTLQIISLVTQTLDNEAVEWTKQSPCVPKDNRDLCAVRKGKNKVPLPKLEQVPLVMNCKTTLLVSPLSTIANWEEQMKQHVKPGSLNYYIYHGGNRIKDVKRLAEFDIVITTYGSVASEFGNRSKGKPGVYPLEEMNWFRIVLDEAHMIREQSTQQSKSICRLSANRRWAVTGTPVQNRLEDLGALMSFLRIKPFDEKGGFSQYIMSPFKLCDPEILPKLRLLVDSITLRRLKDRIDLPKRHDQLVKLDFNPEERHIYEIFAKNASDRVKVIVGSREKSLSGKSYVHILQSILRLRLICAHGKDLLNEEDLKVMNGLCKDSAIDLDSDDDGDDQPALSSRQAYDMYNLMKETNTDVCLTCQRKIGPSDAESEGESKDEIIGHMTPCYHIICNTCIAGYKAEVEEAARGQPQVHCPICSSYIKLFYFPLRQGGLDDQEAYKQKTKEAKRGKEANGYGGPHTKTKALIHDLLLSQQESQAMPGEPPIKSVIFSGWTAHLDLIQIALQENGITYTRLDGKMSRTARGAAMDSFREDPAITVILVSITAGGLGLNLTTANKVYVMEPQYNPAAEAQAVDRVHRLGQKREVTTVRYIMKDSFEEKMLVLQDKKKKLAQLSMDSEGRGRIDKVEAAKKRLEDLRSLFK</sequence>
<accession>K1X3Z1</accession>